<dbReference type="GO" id="GO:0006096">
    <property type="term" value="P:glycolytic process"/>
    <property type="evidence" value="ECO:0007669"/>
    <property type="project" value="UniProtKB-UniRule"/>
</dbReference>
<dbReference type="HAMAP" id="MF_00145">
    <property type="entry name" value="Phosphoglyc_kinase"/>
    <property type="match status" value="1"/>
</dbReference>
<dbReference type="SUPFAM" id="SSF53748">
    <property type="entry name" value="Phosphoglycerate kinase"/>
    <property type="match status" value="1"/>
</dbReference>
<feature type="binding site" evidence="10 11">
    <location>
        <position position="202"/>
    </location>
    <ligand>
        <name>ATP</name>
        <dbReference type="ChEBI" id="CHEBI:30616"/>
    </ligand>
</feature>
<dbReference type="PANTHER" id="PTHR11406:SF23">
    <property type="entry name" value="PHOSPHOGLYCERATE KINASE 1, CHLOROPLASTIC-RELATED"/>
    <property type="match status" value="1"/>
</dbReference>
<gene>
    <name evidence="10" type="primary">pgk</name>
    <name evidence="13" type="ORF">A3C71_01465</name>
</gene>
<dbReference type="GO" id="GO:0004618">
    <property type="term" value="F:phosphoglycerate kinase activity"/>
    <property type="evidence" value="ECO:0007669"/>
    <property type="project" value="UniProtKB-UniRule"/>
</dbReference>
<evidence type="ECO:0000256" key="4">
    <source>
        <dbReference type="ARBA" id="ARBA00013061"/>
    </source>
</evidence>
<evidence type="ECO:0000256" key="11">
    <source>
        <dbReference type="PIRSR" id="PIRSR000724-2"/>
    </source>
</evidence>
<comment type="caution">
    <text evidence="10">Lacks conserved residue(s) required for the propagation of feature annotation.</text>
</comment>
<evidence type="ECO:0000313" key="13">
    <source>
        <dbReference type="EMBL" id="OGN13631.1"/>
    </source>
</evidence>
<dbReference type="PROSITE" id="PS00111">
    <property type="entry name" value="PGLYCERATE_KINASE"/>
    <property type="match status" value="1"/>
</dbReference>
<comment type="similarity">
    <text evidence="3 10 12">Belongs to the phosphoglycerate kinase family.</text>
</comment>
<evidence type="ECO:0000313" key="14">
    <source>
        <dbReference type="Proteomes" id="UP000178197"/>
    </source>
</evidence>
<evidence type="ECO:0000256" key="1">
    <source>
        <dbReference type="ARBA" id="ARBA00000642"/>
    </source>
</evidence>
<sequence length="404" mass="44044">MIKFLGSIPKESLVGKKVLLRVDFNVPIKQRQETRDKRQLKIASDFKAKAQKETINYLLENGAKILLVSHHDHLESFLPIVEEVGTILGQIISLVSHAEFSSMDLLFQTSPILFLDNIRQDPREEKNDEGLALSLSKGFDFFVNDAFAVSHRNHALVTSITKFLPSYAGFLVKKETENLNLAIEAPAKGKVLVLGGAKISTKLPVIQNFLDKAEKILIGGALANDFWQAQGLQMGASLVDDAVFPQLRNGVSKLVLPTDILISKGWTLEKMKEVVVQGSTALANVKVEPCQSEMRNLKADEAIVDIGPQSAKDFAEIIQQAKMVIWNGPFGLSELGKFARGTSIIAKAVSDVPRSIIGGGDTITVAAKLNLLDKFGYVSTGGGAMLEFLAGNRLPGLEALGYYE</sequence>
<comment type="subcellular location">
    <subcellularLocation>
        <location evidence="10">Cytoplasm</location>
    </subcellularLocation>
</comment>
<dbReference type="EMBL" id="MGJT01000003">
    <property type="protein sequence ID" value="OGN13631.1"/>
    <property type="molecule type" value="Genomic_DNA"/>
</dbReference>
<evidence type="ECO:0000256" key="5">
    <source>
        <dbReference type="ARBA" id="ARBA00022679"/>
    </source>
</evidence>
<comment type="pathway">
    <text evidence="2 10">Carbohydrate degradation; glycolysis; pyruvate from D-glyceraldehyde 3-phosphate: step 2/5.</text>
</comment>
<evidence type="ECO:0000256" key="12">
    <source>
        <dbReference type="RuleBase" id="RU000532"/>
    </source>
</evidence>
<proteinExistence type="inferred from homology"/>
<evidence type="ECO:0000256" key="10">
    <source>
        <dbReference type="HAMAP-Rule" id="MF_00145"/>
    </source>
</evidence>
<dbReference type="Gene3D" id="3.40.50.1260">
    <property type="entry name" value="Phosphoglycerate kinase, N-terminal domain"/>
    <property type="match status" value="2"/>
</dbReference>
<feature type="binding site" evidence="10">
    <location>
        <position position="152"/>
    </location>
    <ligand>
        <name>substrate</name>
    </ligand>
</feature>
<comment type="catalytic activity">
    <reaction evidence="1 10 12">
        <text>(2R)-3-phosphoglycerate + ATP = (2R)-3-phospho-glyceroyl phosphate + ADP</text>
        <dbReference type="Rhea" id="RHEA:14801"/>
        <dbReference type="ChEBI" id="CHEBI:30616"/>
        <dbReference type="ChEBI" id="CHEBI:57604"/>
        <dbReference type="ChEBI" id="CHEBI:58272"/>
        <dbReference type="ChEBI" id="CHEBI:456216"/>
        <dbReference type="EC" id="2.7.2.3"/>
    </reaction>
</comment>
<feature type="binding site" evidence="10">
    <location>
        <begin position="23"/>
        <end position="25"/>
    </location>
    <ligand>
        <name>substrate</name>
    </ligand>
</feature>
<dbReference type="GO" id="GO:0005829">
    <property type="term" value="C:cytosol"/>
    <property type="evidence" value="ECO:0007669"/>
    <property type="project" value="TreeGrafter"/>
</dbReference>
<dbReference type="PRINTS" id="PR00477">
    <property type="entry name" value="PHGLYCKINASE"/>
</dbReference>
<dbReference type="PANTHER" id="PTHR11406">
    <property type="entry name" value="PHOSPHOGLYCERATE KINASE"/>
    <property type="match status" value="1"/>
</dbReference>
<dbReference type="UniPathway" id="UPA00109">
    <property type="reaction ID" value="UER00185"/>
</dbReference>
<evidence type="ECO:0000256" key="6">
    <source>
        <dbReference type="ARBA" id="ARBA00022741"/>
    </source>
</evidence>
<keyword evidence="5 10" id="KW-0808">Transferase</keyword>
<keyword evidence="10" id="KW-0963">Cytoplasm</keyword>
<dbReference type="InterPro" id="IPR015824">
    <property type="entry name" value="Phosphoglycerate_kinase_N"/>
</dbReference>
<feature type="binding site" evidence="10 11">
    <location>
        <position position="334"/>
    </location>
    <ligand>
        <name>ATP</name>
        <dbReference type="ChEBI" id="CHEBI:30616"/>
    </ligand>
</feature>
<dbReference type="Pfam" id="PF00162">
    <property type="entry name" value="PGK"/>
    <property type="match status" value="1"/>
</dbReference>
<keyword evidence="8 10" id="KW-0067">ATP-binding</keyword>
<feature type="binding site" evidence="10 11">
    <location>
        <begin position="359"/>
        <end position="362"/>
    </location>
    <ligand>
        <name>ATP</name>
        <dbReference type="ChEBI" id="CHEBI:30616"/>
    </ligand>
</feature>
<keyword evidence="6 10" id="KW-0547">Nucleotide-binding</keyword>
<keyword evidence="7 10" id="KW-0418">Kinase</keyword>
<dbReference type="Proteomes" id="UP000178197">
    <property type="component" value="Unassembled WGS sequence"/>
</dbReference>
<dbReference type="GO" id="GO:0043531">
    <property type="term" value="F:ADP binding"/>
    <property type="evidence" value="ECO:0007669"/>
    <property type="project" value="TreeGrafter"/>
</dbReference>
<dbReference type="FunFam" id="3.40.50.1260:FF:000031">
    <property type="entry name" value="Phosphoglycerate kinase 1"/>
    <property type="match status" value="1"/>
</dbReference>
<dbReference type="InterPro" id="IPR036043">
    <property type="entry name" value="Phosphoglycerate_kinase_sf"/>
</dbReference>
<feature type="binding site" evidence="10">
    <location>
        <position position="119"/>
    </location>
    <ligand>
        <name>substrate</name>
    </ligand>
</feature>
<keyword evidence="9 10" id="KW-0324">Glycolysis</keyword>
<dbReference type="InterPro" id="IPR001576">
    <property type="entry name" value="Phosphoglycerate_kinase"/>
</dbReference>
<protein>
    <recommendedName>
        <fullName evidence="4 10">Phosphoglycerate kinase</fullName>
        <ecNumber evidence="4 10">2.7.2.3</ecNumber>
    </recommendedName>
</protein>
<comment type="subunit">
    <text evidence="10">Monomer.</text>
</comment>
<dbReference type="GO" id="GO:0005524">
    <property type="term" value="F:ATP binding"/>
    <property type="evidence" value="ECO:0007669"/>
    <property type="project" value="UniProtKB-KW"/>
</dbReference>
<dbReference type="GO" id="GO:0006094">
    <property type="term" value="P:gluconeogenesis"/>
    <property type="evidence" value="ECO:0007669"/>
    <property type="project" value="TreeGrafter"/>
</dbReference>
<evidence type="ECO:0000256" key="3">
    <source>
        <dbReference type="ARBA" id="ARBA00008982"/>
    </source>
</evidence>
<name>A0A1F8FKU7_9BACT</name>
<evidence type="ECO:0000256" key="9">
    <source>
        <dbReference type="ARBA" id="ARBA00023152"/>
    </source>
</evidence>
<evidence type="ECO:0000256" key="7">
    <source>
        <dbReference type="ARBA" id="ARBA00022777"/>
    </source>
</evidence>
<organism evidence="13 14">
    <name type="scientific">Candidatus Yanofskybacteria bacterium RIFCSPHIGHO2_02_FULL_43_15c</name>
    <dbReference type="NCBI Taxonomy" id="1802679"/>
    <lineage>
        <taxon>Bacteria</taxon>
        <taxon>Candidatus Yanofskyibacteriota</taxon>
    </lineage>
</organism>
<dbReference type="EC" id="2.7.2.3" evidence="4 10"/>
<dbReference type="PIRSF" id="PIRSF000724">
    <property type="entry name" value="Pgk"/>
    <property type="match status" value="1"/>
</dbReference>
<dbReference type="AlphaFoldDB" id="A0A1F8FKU7"/>
<comment type="caution">
    <text evidence="13">The sequence shown here is derived from an EMBL/GenBank/DDBJ whole genome shotgun (WGS) entry which is preliminary data.</text>
</comment>
<accession>A0A1F8FKU7</accession>
<reference evidence="13 14" key="1">
    <citation type="journal article" date="2016" name="Nat. Commun.">
        <title>Thousands of microbial genomes shed light on interconnected biogeochemical processes in an aquifer system.</title>
        <authorList>
            <person name="Anantharaman K."/>
            <person name="Brown C.T."/>
            <person name="Hug L.A."/>
            <person name="Sharon I."/>
            <person name="Castelle C.J."/>
            <person name="Probst A.J."/>
            <person name="Thomas B.C."/>
            <person name="Singh A."/>
            <person name="Wilkins M.J."/>
            <person name="Karaoz U."/>
            <person name="Brodie E.L."/>
            <person name="Williams K.H."/>
            <person name="Hubbard S.S."/>
            <person name="Banfield J.F."/>
        </authorList>
    </citation>
    <scope>NUCLEOTIDE SEQUENCE [LARGE SCALE GENOMIC DNA]</scope>
</reference>
<evidence type="ECO:0000256" key="8">
    <source>
        <dbReference type="ARBA" id="ARBA00022840"/>
    </source>
</evidence>
<evidence type="ECO:0000256" key="2">
    <source>
        <dbReference type="ARBA" id="ARBA00004838"/>
    </source>
</evidence>
<dbReference type="InterPro" id="IPR015911">
    <property type="entry name" value="Phosphoglycerate_kinase_CS"/>
</dbReference>